<evidence type="ECO:0000313" key="2">
    <source>
        <dbReference type="Proteomes" id="UP001431776"/>
    </source>
</evidence>
<name>A0AAW6U8R4_9BACT</name>
<evidence type="ECO:0000313" key="1">
    <source>
        <dbReference type="EMBL" id="MDI6451921.1"/>
    </source>
</evidence>
<dbReference type="AlphaFoldDB" id="A0AAW6U8R4"/>
<proteinExistence type="predicted"/>
<accession>A0AAW6U8R4</accession>
<sequence length="197" mass="22765">VYRRQNDEGYRMPPSYKCEISDKMLYGKCESGYYGFGRITMGFSNWLSGEKKKSSCPKSIMVVYGKVGTRRRNDFIVKTFNSTEWVVTVDTAGEVSTQLTQVPRHFTFRPCLLIFMCSVDAKHLNGQDLNAWADRFENLLNMQTRNDTEWLSGSKKLIIDKSGGGIYILNMWHELDAQHLIRYASLTEDAFHDILIY</sequence>
<keyword evidence="2" id="KW-1185">Reference proteome</keyword>
<reference evidence="1" key="1">
    <citation type="submission" date="2023-05" db="EMBL/GenBank/DDBJ databases">
        <title>Anaerotaeda fermentans gen. nov., sp. nov., a novel anaerobic planctomycete of the new family within the order Sedimentisphaerales isolated from Taman Peninsula, Russia.</title>
        <authorList>
            <person name="Khomyakova M.A."/>
            <person name="Merkel A.Y."/>
            <person name="Slobodkin A.I."/>
        </authorList>
    </citation>
    <scope>NUCLEOTIDE SEQUENCE</scope>
    <source>
        <strain evidence="1">M17dextr</strain>
    </source>
</reference>
<dbReference type="Proteomes" id="UP001431776">
    <property type="component" value="Unassembled WGS sequence"/>
</dbReference>
<organism evidence="1 2">
    <name type="scientific">Anaerobaca lacustris</name>
    <dbReference type="NCBI Taxonomy" id="3044600"/>
    <lineage>
        <taxon>Bacteria</taxon>
        <taxon>Pseudomonadati</taxon>
        <taxon>Planctomycetota</taxon>
        <taxon>Phycisphaerae</taxon>
        <taxon>Sedimentisphaerales</taxon>
        <taxon>Anaerobacaceae</taxon>
        <taxon>Anaerobaca</taxon>
    </lineage>
</organism>
<gene>
    <name evidence="1" type="ORF">QJ522_22875</name>
</gene>
<feature type="non-terminal residue" evidence="1">
    <location>
        <position position="1"/>
    </location>
</feature>
<comment type="caution">
    <text evidence="1">The sequence shown here is derived from an EMBL/GenBank/DDBJ whole genome shotgun (WGS) entry which is preliminary data.</text>
</comment>
<dbReference type="EMBL" id="JASCXX010000109">
    <property type="protein sequence ID" value="MDI6451921.1"/>
    <property type="molecule type" value="Genomic_DNA"/>
</dbReference>
<dbReference type="RefSeq" id="WP_349247325.1">
    <property type="nucleotide sequence ID" value="NZ_JASCXX010000109.1"/>
</dbReference>
<protein>
    <submittedName>
        <fullName evidence="1">Uncharacterized protein</fullName>
    </submittedName>
</protein>